<reference evidence="2" key="1">
    <citation type="submission" date="2016-07" db="EMBL/GenBank/DDBJ databases">
        <title>De novo transcriptome assembly of four accessions of the metal hyperaccumulator plant Noccaea caerulescens.</title>
        <authorList>
            <person name="Blande D."/>
            <person name="Halimaa P."/>
            <person name="Tervahauta A.I."/>
            <person name="Aarts M.G."/>
            <person name="Karenlampi S.O."/>
        </authorList>
    </citation>
    <scope>NUCLEOTIDE SEQUENCE</scope>
</reference>
<sequence length="108" mass="11306">MSTSLNWTLTHSTIFSLLSREPLDQVMSHSLSDPKKTWAFSAPRTRFVVPVVEAAAAAEADTVAAAAETESAVAAAAVVGVVAVAVVVVVVVVSSSDSAFFFFSFSQR</sequence>
<keyword evidence="1" id="KW-0812">Transmembrane</keyword>
<keyword evidence="1" id="KW-0472">Membrane</keyword>
<evidence type="ECO:0000256" key="1">
    <source>
        <dbReference type="SAM" id="Phobius"/>
    </source>
</evidence>
<protein>
    <submittedName>
        <fullName evidence="2">Uncharacterized protein</fullName>
    </submittedName>
</protein>
<organism evidence="2">
    <name type="scientific">Noccaea caerulescens</name>
    <name type="common">Alpine penny-cress</name>
    <name type="synonym">Thlaspi caerulescens</name>
    <dbReference type="NCBI Taxonomy" id="107243"/>
    <lineage>
        <taxon>Eukaryota</taxon>
        <taxon>Viridiplantae</taxon>
        <taxon>Streptophyta</taxon>
        <taxon>Embryophyta</taxon>
        <taxon>Tracheophyta</taxon>
        <taxon>Spermatophyta</taxon>
        <taxon>Magnoliopsida</taxon>
        <taxon>eudicotyledons</taxon>
        <taxon>Gunneridae</taxon>
        <taxon>Pentapetalae</taxon>
        <taxon>rosids</taxon>
        <taxon>malvids</taxon>
        <taxon>Brassicales</taxon>
        <taxon>Brassicaceae</taxon>
        <taxon>Coluteocarpeae</taxon>
        <taxon>Noccaea</taxon>
    </lineage>
</organism>
<dbReference type="EMBL" id="GEVK01015077">
    <property type="protein sequence ID" value="JAU37755.1"/>
    <property type="molecule type" value="Transcribed_RNA"/>
</dbReference>
<accession>A0A1J3F0F7</accession>
<name>A0A1J3F0F7_NOCCA</name>
<keyword evidence="1" id="KW-1133">Transmembrane helix</keyword>
<evidence type="ECO:0000313" key="2">
    <source>
        <dbReference type="EMBL" id="JAU37755.1"/>
    </source>
</evidence>
<dbReference type="AlphaFoldDB" id="A0A1J3F0F7"/>
<feature type="transmembrane region" description="Helical" evidence="1">
    <location>
        <begin position="72"/>
        <end position="105"/>
    </location>
</feature>
<gene>
    <name evidence="2" type="ORF">LC_TR2673_c18_g1_i1_g.10053</name>
</gene>
<proteinExistence type="predicted"/>